<dbReference type="GO" id="GO:0016787">
    <property type="term" value="F:hydrolase activity"/>
    <property type="evidence" value="ECO:0007669"/>
    <property type="project" value="InterPro"/>
</dbReference>
<dbReference type="InterPro" id="IPR029052">
    <property type="entry name" value="Metallo-depent_PP-like"/>
</dbReference>
<gene>
    <name evidence="2" type="ORF">EKO27_g4604</name>
</gene>
<accession>A0A439D7Y3</accession>
<dbReference type="SUPFAM" id="SSF56300">
    <property type="entry name" value="Metallo-dependent phosphatases"/>
    <property type="match status" value="1"/>
</dbReference>
<evidence type="ECO:0000259" key="1">
    <source>
        <dbReference type="Pfam" id="PF00149"/>
    </source>
</evidence>
<dbReference type="Gene3D" id="3.60.21.10">
    <property type="match status" value="1"/>
</dbReference>
<keyword evidence="3" id="KW-1185">Reference proteome</keyword>
<dbReference type="EMBL" id="RYZI01000112">
    <property type="protein sequence ID" value="RWA10501.1"/>
    <property type="molecule type" value="Genomic_DNA"/>
</dbReference>
<feature type="domain" description="Calcineurin-like phosphoesterase" evidence="1">
    <location>
        <begin position="58"/>
        <end position="235"/>
    </location>
</feature>
<evidence type="ECO:0000313" key="3">
    <source>
        <dbReference type="Proteomes" id="UP000286045"/>
    </source>
</evidence>
<dbReference type="Proteomes" id="UP000286045">
    <property type="component" value="Unassembled WGS sequence"/>
</dbReference>
<sequence length="327" mass="36780">MGLLANLGLCRRLVWEPRTLLDWLLEAPLQGTIYFLYAIIVWLRGNPVKPPKNRPPIKIVFLSDTHDSIVPNVPDGDLLIHCGDMTNDGTVSSIQKQIDWVASLPHRHKVVVCGNHDSWFDLKSRTEEDTLGHRSVDLKTLHYLERNSVTLSFKGGRKLNIYGAPDIPECGGSEMAFQYTIDQHPWKGTIPLDTDLLITHTPPIFHRDLFVGCPGLLGEIWRVKPKVHVFGHVHWGRGIEPIYWDDCQKAYESLMCRRSRGLIYDIIPNPGWIDALKVLYHAAKAILWQWFWLGGASGGSGSVLINAAMQAGTSGKLTNEPPITIEM</sequence>
<comment type="caution">
    <text evidence="2">The sequence shown here is derived from an EMBL/GenBank/DDBJ whole genome shotgun (WGS) entry which is preliminary data.</text>
</comment>
<dbReference type="CDD" id="cd07379">
    <property type="entry name" value="MPP_239FB"/>
    <property type="match status" value="1"/>
</dbReference>
<proteinExistence type="predicted"/>
<evidence type="ECO:0000313" key="2">
    <source>
        <dbReference type="EMBL" id="RWA10501.1"/>
    </source>
</evidence>
<dbReference type="AlphaFoldDB" id="A0A439D7Y3"/>
<dbReference type="PANTHER" id="PTHR12905">
    <property type="entry name" value="METALLOPHOSPHOESTERASE"/>
    <property type="match status" value="1"/>
</dbReference>
<reference evidence="2 3" key="1">
    <citation type="submission" date="2018-12" db="EMBL/GenBank/DDBJ databases">
        <title>Draft genome sequence of Xylaria grammica IHI A82.</title>
        <authorList>
            <person name="Buettner E."/>
            <person name="Kellner H."/>
        </authorList>
    </citation>
    <scope>NUCLEOTIDE SEQUENCE [LARGE SCALE GENOMIC DNA]</scope>
    <source>
        <strain evidence="2 3">IHI A82</strain>
    </source>
</reference>
<name>A0A439D7Y3_9PEZI</name>
<dbReference type="PANTHER" id="PTHR12905:SF18">
    <property type="entry name" value="ESTER HYDROLASE, PUTATIVE (AFU_ORTHOLOGUE AFUA_4G03130)-RELATED"/>
    <property type="match status" value="1"/>
</dbReference>
<dbReference type="InterPro" id="IPR004843">
    <property type="entry name" value="Calcineurin-like_PHP"/>
</dbReference>
<protein>
    <recommendedName>
        <fullName evidence="1">Calcineurin-like phosphoesterase domain-containing protein</fullName>
    </recommendedName>
</protein>
<dbReference type="InterPro" id="IPR051693">
    <property type="entry name" value="UPF0046_metallophosphoest"/>
</dbReference>
<dbReference type="Pfam" id="PF00149">
    <property type="entry name" value="Metallophos"/>
    <property type="match status" value="1"/>
</dbReference>
<organism evidence="2 3">
    <name type="scientific">Xylaria grammica</name>
    <dbReference type="NCBI Taxonomy" id="363999"/>
    <lineage>
        <taxon>Eukaryota</taxon>
        <taxon>Fungi</taxon>
        <taxon>Dikarya</taxon>
        <taxon>Ascomycota</taxon>
        <taxon>Pezizomycotina</taxon>
        <taxon>Sordariomycetes</taxon>
        <taxon>Xylariomycetidae</taxon>
        <taxon>Xylariales</taxon>
        <taxon>Xylariaceae</taxon>
        <taxon>Xylaria</taxon>
    </lineage>
</organism>